<evidence type="ECO:0000259" key="1">
    <source>
        <dbReference type="PROSITE" id="PS50181"/>
    </source>
</evidence>
<evidence type="ECO:0000313" key="2">
    <source>
        <dbReference type="EMBL" id="GAA5799877.1"/>
    </source>
</evidence>
<dbReference type="Gene3D" id="1.20.1280.50">
    <property type="match status" value="1"/>
</dbReference>
<protein>
    <recommendedName>
        <fullName evidence="1">F-box domain-containing protein</fullName>
    </recommendedName>
</protein>
<dbReference type="CDD" id="cd09917">
    <property type="entry name" value="F-box_SF"/>
    <property type="match status" value="1"/>
</dbReference>
<name>A0ABP9XYM9_9FUNG</name>
<comment type="caution">
    <text evidence="2">The sequence shown here is derived from an EMBL/GenBank/DDBJ whole genome shotgun (WGS) entry which is preliminary data.</text>
</comment>
<keyword evidence="3" id="KW-1185">Reference proteome</keyword>
<dbReference type="InterPro" id="IPR032675">
    <property type="entry name" value="LRR_dom_sf"/>
</dbReference>
<dbReference type="EMBL" id="BAABUJ010000014">
    <property type="protein sequence ID" value="GAA5799877.1"/>
    <property type="molecule type" value="Genomic_DNA"/>
</dbReference>
<dbReference type="Proteomes" id="UP001476247">
    <property type="component" value="Unassembled WGS sequence"/>
</dbReference>
<dbReference type="PROSITE" id="PS50181">
    <property type="entry name" value="FBOX"/>
    <property type="match status" value="1"/>
</dbReference>
<dbReference type="SUPFAM" id="SSF52047">
    <property type="entry name" value="RNI-like"/>
    <property type="match status" value="1"/>
</dbReference>
<gene>
    <name evidence="2" type="ORF">HPULCUR_005298</name>
</gene>
<dbReference type="PANTHER" id="PTHR13318:SF95">
    <property type="entry name" value="F-BOX PROTEIN YLR352W"/>
    <property type="match status" value="1"/>
</dbReference>
<organism evidence="2 3">
    <name type="scientific">Helicostylum pulchrum</name>
    <dbReference type="NCBI Taxonomy" id="562976"/>
    <lineage>
        <taxon>Eukaryota</taxon>
        <taxon>Fungi</taxon>
        <taxon>Fungi incertae sedis</taxon>
        <taxon>Mucoromycota</taxon>
        <taxon>Mucoromycotina</taxon>
        <taxon>Mucoromycetes</taxon>
        <taxon>Mucorales</taxon>
        <taxon>Mucorineae</taxon>
        <taxon>Mucoraceae</taxon>
        <taxon>Helicostylum</taxon>
    </lineage>
</organism>
<dbReference type="InterPro" id="IPR036047">
    <property type="entry name" value="F-box-like_dom_sf"/>
</dbReference>
<dbReference type="Pfam" id="PF12937">
    <property type="entry name" value="F-box-like"/>
    <property type="match status" value="1"/>
</dbReference>
<proteinExistence type="predicted"/>
<dbReference type="InterPro" id="IPR001810">
    <property type="entry name" value="F-box_dom"/>
</dbReference>
<dbReference type="SUPFAM" id="SSF81383">
    <property type="entry name" value="F-box domain"/>
    <property type="match status" value="1"/>
</dbReference>
<feature type="domain" description="F-box" evidence="1">
    <location>
        <begin position="1"/>
        <end position="43"/>
    </location>
</feature>
<reference evidence="2 3" key="1">
    <citation type="submission" date="2024-04" db="EMBL/GenBank/DDBJ databases">
        <title>genome sequences of Mucor flavus KT1a and Helicostylum pulchrum KT1b strains isolation_sourced from the surface of a dry-aged beef.</title>
        <authorList>
            <person name="Toyotome T."/>
            <person name="Hosono M."/>
            <person name="Torimaru M."/>
            <person name="Fukuda K."/>
            <person name="Mikami N."/>
        </authorList>
    </citation>
    <scope>NUCLEOTIDE SEQUENCE [LARGE SCALE GENOMIC DNA]</scope>
    <source>
        <strain evidence="2 3">KT1b</strain>
    </source>
</reference>
<dbReference type="PANTHER" id="PTHR13318">
    <property type="entry name" value="PARTNER OF PAIRED, ISOFORM B-RELATED"/>
    <property type="match status" value="1"/>
</dbReference>
<evidence type="ECO:0000313" key="3">
    <source>
        <dbReference type="Proteomes" id="UP001476247"/>
    </source>
</evidence>
<dbReference type="Gene3D" id="3.80.10.10">
    <property type="entry name" value="Ribonuclease Inhibitor"/>
    <property type="match status" value="2"/>
</dbReference>
<accession>A0ABP9XYM9</accession>
<sequence length="558" mass="64305">MSSLPSEILTLIFNHLEIKGLLHCQLTSKQWHINSLTHIYSNVDLYSGEEARLFIRAISNSPQLGKYLNIIDLSDVLNGMNDEILETITQHCPNITEIKCSKKYLSFWTQLMHAGRQGQLPYLKVLPDPDYTNWKSYVYTALSFKNSLTSLDILGDDGLRGYRTLCDQLDQFKSLQRLDFGIQSYMYLSHFDGLIDKCPHLKELTFCVDTDAIQPPNEPEPMVRPRPDIHILNCDWELICTESQLEYVMRKFSNLQKLRIWATGREPEVSGPALIKFVQYAMSTPYFKLRILVKKEDLLNIFIEFMKAKNGCKNVTIGYSTRHPPSFVLCKLILFYTTGADVRFVSNTGANEAAHIQFLSKTGRLLRSLRLHHFGKIPDIKGEASESIDRLFDILQLCPLLEECTINHAESLFASHRKSKCPSLKKLSILGVKNSISLGFLNSLSLNLPNLCNFSLEVCYIDDNSTDPIVIDMPHSSLNLLIWNNYHEVKHVCDEEVYIRLKTERGLRYYSGNRRVLLPVDESCYLLATQNIRFDINCKDIKEFRREDLARLHNSWIF</sequence>